<dbReference type="SUPFAM" id="SSF53098">
    <property type="entry name" value="Ribonuclease H-like"/>
    <property type="match status" value="1"/>
</dbReference>
<dbReference type="Pfam" id="PF05699">
    <property type="entry name" value="Dimer_Tnp_hAT"/>
    <property type="match status" value="1"/>
</dbReference>
<organism evidence="2 3">
    <name type="scientific">Perilla frutescens var. hirtella</name>
    <name type="common">Perilla citriodora</name>
    <name type="synonym">Perilla setoyensis</name>
    <dbReference type="NCBI Taxonomy" id="608512"/>
    <lineage>
        <taxon>Eukaryota</taxon>
        <taxon>Viridiplantae</taxon>
        <taxon>Streptophyta</taxon>
        <taxon>Embryophyta</taxon>
        <taxon>Tracheophyta</taxon>
        <taxon>Spermatophyta</taxon>
        <taxon>Magnoliopsida</taxon>
        <taxon>eudicotyledons</taxon>
        <taxon>Gunneridae</taxon>
        <taxon>Pentapetalae</taxon>
        <taxon>asterids</taxon>
        <taxon>lamiids</taxon>
        <taxon>Lamiales</taxon>
        <taxon>Lamiaceae</taxon>
        <taxon>Nepetoideae</taxon>
        <taxon>Elsholtzieae</taxon>
        <taxon>Perilla</taxon>
    </lineage>
</organism>
<reference evidence="2 3" key="1">
    <citation type="journal article" date="2021" name="Nat. Commun.">
        <title>Incipient diploidization of the medicinal plant Perilla within 10,000 years.</title>
        <authorList>
            <person name="Zhang Y."/>
            <person name="Shen Q."/>
            <person name="Leng L."/>
            <person name="Zhang D."/>
            <person name="Chen S."/>
            <person name="Shi Y."/>
            <person name="Ning Z."/>
            <person name="Chen S."/>
        </authorList>
    </citation>
    <scope>NUCLEOTIDE SEQUENCE [LARGE SCALE GENOMIC DNA]</scope>
    <source>
        <strain evidence="3">cv. PC099</strain>
    </source>
</reference>
<evidence type="ECO:0000259" key="1">
    <source>
        <dbReference type="Pfam" id="PF05699"/>
    </source>
</evidence>
<dbReference type="Proteomes" id="UP001190926">
    <property type="component" value="Unassembled WGS sequence"/>
</dbReference>
<evidence type="ECO:0000313" key="2">
    <source>
        <dbReference type="EMBL" id="KAH6838220.1"/>
    </source>
</evidence>
<evidence type="ECO:0000313" key="3">
    <source>
        <dbReference type="Proteomes" id="UP001190926"/>
    </source>
</evidence>
<gene>
    <name evidence="2" type="ORF">C2S53_013343</name>
</gene>
<dbReference type="PANTHER" id="PTHR11697:SF230">
    <property type="entry name" value="ZINC FINGER, MYM DOMAIN CONTAINING 1"/>
    <property type="match status" value="1"/>
</dbReference>
<dbReference type="EMBL" id="SDAM02000001">
    <property type="protein sequence ID" value="KAH6838220.1"/>
    <property type="molecule type" value="Genomic_DNA"/>
</dbReference>
<dbReference type="InterPro" id="IPR008906">
    <property type="entry name" value="HATC_C_dom"/>
</dbReference>
<dbReference type="PANTHER" id="PTHR11697">
    <property type="entry name" value="GENERAL TRANSCRIPTION FACTOR 2-RELATED ZINC FINGER PROTEIN"/>
    <property type="match status" value="1"/>
</dbReference>
<name>A0AAD4JQK6_PERFH</name>
<dbReference type="InterPro" id="IPR012337">
    <property type="entry name" value="RNaseH-like_sf"/>
</dbReference>
<dbReference type="AlphaFoldDB" id="A0AAD4JQK6"/>
<keyword evidence="3" id="KW-1185">Reference proteome</keyword>
<protein>
    <recommendedName>
        <fullName evidence="1">HAT C-terminal dimerisation domain-containing protein</fullName>
    </recommendedName>
</protein>
<accession>A0AAD4JQK6</accession>
<dbReference type="GO" id="GO:0046983">
    <property type="term" value="F:protein dimerization activity"/>
    <property type="evidence" value="ECO:0007669"/>
    <property type="project" value="InterPro"/>
</dbReference>
<proteinExistence type="predicted"/>
<feature type="domain" description="HAT C-terminal dimerisation" evidence="1">
    <location>
        <begin position="268"/>
        <end position="327"/>
    </location>
</feature>
<sequence length="363" mass="42594">MNLKSGEKKNQIGSVQRPGDTRWGSHLRSLYIVRNMFKPILLVLEVILNEKNNLSFKATADGAYDMMKSFEFVFILHFMIELLEVTDDLCGILQCKNQDILDAMDVIINTKELIRRYKESGYDKLIDEVKGFCEKYEIEIPDMNGPRCSGRGRVTKGNSITLDHHYRFYIFIETTDLILQEMKNRFNDDAIDLLRLSSALEPRDGYKSFSIDNICELMEKFYPDDFTSQEKFCMKYQLELFELDIRRSELFQNVSTLAELCQLLFKTGKKMNYYLVDRLVRLIWTLPVSTATTERAFSSIMIVKTRLRNKMKDDFLASSLLMYIKKEIAEKFDVESIIDEFDGMKKRRVQFKMLKCNKVCDKS</sequence>
<dbReference type="InterPro" id="IPR055298">
    <property type="entry name" value="AtLOH3-like"/>
</dbReference>
<comment type="caution">
    <text evidence="2">The sequence shown here is derived from an EMBL/GenBank/DDBJ whole genome shotgun (WGS) entry which is preliminary data.</text>
</comment>